<dbReference type="EMBL" id="LLZU01000003">
    <property type="protein sequence ID" value="KRV50923.1"/>
    <property type="molecule type" value="Genomic_DNA"/>
</dbReference>
<dbReference type="eggNOG" id="COG0695">
    <property type="taxonomic scope" value="Bacteria"/>
</dbReference>
<proteinExistence type="predicted"/>
<dbReference type="Gene3D" id="3.40.30.10">
    <property type="entry name" value="Glutaredoxin"/>
    <property type="match status" value="1"/>
</dbReference>
<dbReference type="PANTHER" id="PTHR33558">
    <property type="entry name" value="GLUTAREDOXIN-LIKE PROTEIN C5ORF63 HOMOLOG"/>
    <property type="match status" value="1"/>
</dbReference>
<evidence type="ECO:0000313" key="2">
    <source>
        <dbReference type="Proteomes" id="UP000050867"/>
    </source>
</evidence>
<dbReference type="Proteomes" id="UP000050867">
    <property type="component" value="Unassembled WGS sequence"/>
</dbReference>
<dbReference type="RefSeq" id="WP_018383586.1">
    <property type="nucleotide sequence ID" value="NZ_LLZU01000003.1"/>
</dbReference>
<name>A0A0T6LXR5_WENVI</name>
<gene>
    <name evidence="1" type="ORF">AQ490_13340</name>
</gene>
<dbReference type="AlphaFoldDB" id="A0A0T6LXR5"/>
<dbReference type="Pfam" id="PF05768">
    <property type="entry name" value="Glrx-like"/>
    <property type="match status" value="1"/>
</dbReference>
<accession>A0A0T6LXR5</accession>
<dbReference type="OrthoDB" id="8779161at2"/>
<dbReference type="InterPro" id="IPR008554">
    <property type="entry name" value="Glutaredoxin-like"/>
</dbReference>
<protein>
    <submittedName>
        <fullName evidence="1">Glutaredoxin</fullName>
    </submittedName>
</protein>
<dbReference type="InterPro" id="IPR036249">
    <property type="entry name" value="Thioredoxin-like_sf"/>
</dbReference>
<organism evidence="1 2">
    <name type="scientific">Wenjunlia vitaminophila</name>
    <name type="common">Streptomyces vitaminophilus</name>
    <dbReference type="NCBI Taxonomy" id="76728"/>
    <lineage>
        <taxon>Bacteria</taxon>
        <taxon>Bacillati</taxon>
        <taxon>Actinomycetota</taxon>
        <taxon>Actinomycetes</taxon>
        <taxon>Kitasatosporales</taxon>
        <taxon>Streptomycetaceae</taxon>
        <taxon>Wenjunlia</taxon>
    </lineage>
</organism>
<comment type="caution">
    <text evidence="1">The sequence shown here is derived from an EMBL/GenBank/DDBJ whole genome shotgun (WGS) entry which is preliminary data.</text>
</comment>
<dbReference type="SUPFAM" id="SSF52833">
    <property type="entry name" value="Thioredoxin-like"/>
    <property type="match status" value="1"/>
</dbReference>
<reference evidence="1 2" key="1">
    <citation type="submission" date="2015-10" db="EMBL/GenBank/DDBJ databases">
        <title>Draft genome sequence of pyrrolomycin-producing Streptomyces vitaminophilus.</title>
        <authorList>
            <person name="Graham D.E."/>
            <person name="Mahan K.M."/>
            <person name="Klingeman D.M."/>
            <person name="Hettich R.L."/>
            <person name="Parry R.J."/>
        </authorList>
    </citation>
    <scope>NUCLEOTIDE SEQUENCE [LARGE SCALE GENOMIC DNA]</scope>
    <source>
        <strain evidence="1 2">ATCC 31673</strain>
    </source>
</reference>
<evidence type="ECO:0000313" key="1">
    <source>
        <dbReference type="EMBL" id="KRV50923.1"/>
    </source>
</evidence>
<keyword evidence="2" id="KW-1185">Reference proteome</keyword>
<dbReference type="PANTHER" id="PTHR33558:SF1">
    <property type="entry name" value="GLUTAREDOXIN-LIKE PROTEIN C5ORF63 HOMOLOG"/>
    <property type="match status" value="1"/>
</dbReference>
<dbReference type="InterPro" id="IPR052565">
    <property type="entry name" value="Glutaredoxin-like_YDR286C"/>
</dbReference>
<sequence length="90" mass="10587">MTPLLRRTKRPSDHTVTLIGKPDCHLCDQARAVVERVTAELGVDWEELDITRDEELHRKYWEQIPVTLIDGRQHDFWRVDEARLRRALGG</sequence>
<dbReference type="STRING" id="76728.AQ490_13340"/>